<evidence type="ECO:0008006" key="4">
    <source>
        <dbReference type="Google" id="ProtNLM"/>
    </source>
</evidence>
<dbReference type="Gene3D" id="3.40.630.10">
    <property type="entry name" value="Zn peptidases"/>
    <property type="match status" value="2"/>
</dbReference>
<evidence type="ECO:0000313" key="3">
    <source>
        <dbReference type="Proteomes" id="UP001216150"/>
    </source>
</evidence>
<dbReference type="SUPFAM" id="SSF53187">
    <property type="entry name" value="Zn-dependent exopeptidases"/>
    <property type="match status" value="1"/>
</dbReference>
<accession>A0AAD6DK05</accession>
<reference evidence="2 3" key="1">
    <citation type="journal article" date="2023" name="IMA Fungus">
        <title>Comparative genomic study of the Penicillium genus elucidates a diverse pangenome and 15 lateral gene transfer events.</title>
        <authorList>
            <person name="Petersen C."/>
            <person name="Sorensen T."/>
            <person name="Nielsen M.R."/>
            <person name="Sondergaard T.E."/>
            <person name="Sorensen J.L."/>
            <person name="Fitzpatrick D.A."/>
            <person name="Frisvad J.C."/>
            <person name="Nielsen K.L."/>
        </authorList>
    </citation>
    <scope>NUCLEOTIDE SEQUENCE [LARGE SCALE GENOMIC DNA]</scope>
    <source>
        <strain evidence="2 3">IBT 29057</strain>
    </source>
</reference>
<keyword evidence="3" id="KW-1185">Reference proteome</keyword>
<comment type="caution">
    <text evidence="2">The sequence shown here is derived from an EMBL/GenBank/DDBJ whole genome shotgun (WGS) entry which is preliminary data.</text>
</comment>
<gene>
    <name evidence="2" type="ORF">N7450_005463</name>
</gene>
<dbReference type="PANTHER" id="PTHR30575">
    <property type="entry name" value="PEPTIDASE M20"/>
    <property type="match status" value="1"/>
</dbReference>
<name>A0AAD6DK05_9EURO</name>
<organism evidence="2 3">
    <name type="scientific">Penicillium hetheringtonii</name>
    <dbReference type="NCBI Taxonomy" id="911720"/>
    <lineage>
        <taxon>Eukaryota</taxon>
        <taxon>Fungi</taxon>
        <taxon>Dikarya</taxon>
        <taxon>Ascomycota</taxon>
        <taxon>Pezizomycotina</taxon>
        <taxon>Eurotiomycetes</taxon>
        <taxon>Eurotiomycetidae</taxon>
        <taxon>Eurotiales</taxon>
        <taxon>Aspergillaceae</taxon>
        <taxon>Penicillium</taxon>
    </lineage>
</organism>
<evidence type="ECO:0000256" key="1">
    <source>
        <dbReference type="ARBA" id="ARBA00006247"/>
    </source>
</evidence>
<proteinExistence type="inferred from homology"/>
<dbReference type="AlphaFoldDB" id="A0AAD6DK05"/>
<protein>
    <recommendedName>
        <fullName evidence="4">Peptidase M20 domain-containing protein 2</fullName>
    </recommendedName>
</protein>
<dbReference type="SUPFAM" id="SSF55031">
    <property type="entry name" value="Bacterial exopeptidase dimerisation domain"/>
    <property type="match status" value="1"/>
</dbReference>
<dbReference type="InterPro" id="IPR052030">
    <property type="entry name" value="Peptidase_M20/M20A_hydrolases"/>
</dbReference>
<comment type="similarity">
    <text evidence="1">Belongs to the peptidase M20A family.</text>
</comment>
<dbReference type="GO" id="GO:0016805">
    <property type="term" value="F:dipeptidase activity"/>
    <property type="evidence" value="ECO:0007669"/>
    <property type="project" value="TreeGrafter"/>
</dbReference>
<evidence type="ECO:0000313" key="2">
    <source>
        <dbReference type="EMBL" id="KAJ5585676.1"/>
    </source>
</evidence>
<dbReference type="EMBL" id="JAQJAC010000004">
    <property type="protein sequence ID" value="KAJ5585676.1"/>
    <property type="molecule type" value="Genomic_DNA"/>
</dbReference>
<sequence length="328" mass="35428">IWENPELAYEEHIAHDTMCTLLEEFGFEVTRHAYGLDTSFEASFGSGGRLMVFCAEYDALPDIGHACGHNLIGVASLTAFLALASVLKVAGQPGRIRILGTPAEEHGGGKLDLIKAGAFQEAHAALMSHPMPSHYYHDSHGVVGAAGARLVAKQSKLAEYKGRTAHPAANPWDGINALDAVVAGYNNCRSPKMNDLRTLTQRLCSCLNAGALATGCELDLKDETAYSDLLVNDTLCGLYQSHMASYSQNILKIDPEYIQASSDFGKSCQRKKGVVTHHWSFTEAAGSDVAFRICLTVGKCLALCAWDLLSDDSKYEAAVADWRTARSE</sequence>
<dbReference type="InterPro" id="IPR036264">
    <property type="entry name" value="Bact_exopeptidase_dim_dom"/>
</dbReference>
<dbReference type="Gene3D" id="3.30.70.360">
    <property type="match status" value="2"/>
</dbReference>
<dbReference type="Proteomes" id="UP001216150">
    <property type="component" value="Unassembled WGS sequence"/>
</dbReference>
<dbReference type="PANTHER" id="PTHR30575:SF0">
    <property type="entry name" value="XAA-ARG DIPEPTIDASE"/>
    <property type="match status" value="1"/>
</dbReference>
<feature type="non-terminal residue" evidence="2">
    <location>
        <position position="1"/>
    </location>
</feature>
<dbReference type="InterPro" id="IPR002933">
    <property type="entry name" value="Peptidase_M20"/>
</dbReference>
<dbReference type="Pfam" id="PF01546">
    <property type="entry name" value="Peptidase_M20"/>
    <property type="match status" value="1"/>
</dbReference>